<evidence type="ECO:0000256" key="1">
    <source>
        <dbReference type="SAM" id="Phobius"/>
    </source>
</evidence>
<feature type="transmembrane region" description="Helical" evidence="1">
    <location>
        <begin position="64"/>
        <end position="84"/>
    </location>
</feature>
<dbReference type="Proteomes" id="UP001180845">
    <property type="component" value="Unassembled WGS sequence"/>
</dbReference>
<accession>A0AAE3Z7R7</accession>
<feature type="transmembrane region" description="Helical" evidence="1">
    <location>
        <begin position="90"/>
        <end position="114"/>
    </location>
</feature>
<dbReference type="AlphaFoldDB" id="A0AAE3Z7R7"/>
<keyword evidence="3" id="KW-1185">Reference proteome</keyword>
<organism evidence="2 3">
    <name type="scientific">Haloactinomyces albus</name>
    <dbReference type="NCBI Taxonomy" id="1352928"/>
    <lineage>
        <taxon>Bacteria</taxon>
        <taxon>Bacillati</taxon>
        <taxon>Actinomycetota</taxon>
        <taxon>Actinomycetes</taxon>
        <taxon>Actinopolysporales</taxon>
        <taxon>Actinopolysporaceae</taxon>
        <taxon>Haloactinomyces</taxon>
    </lineage>
</organism>
<reference evidence="2" key="1">
    <citation type="submission" date="2023-07" db="EMBL/GenBank/DDBJ databases">
        <title>Sequencing the genomes of 1000 actinobacteria strains.</title>
        <authorList>
            <person name="Klenk H.-P."/>
        </authorList>
    </citation>
    <scope>NUCLEOTIDE SEQUENCE</scope>
    <source>
        <strain evidence="2">DSM 45977</strain>
    </source>
</reference>
<evidence type="ECO:0008006" key="4">
    <source>
        <dbReference type="Google" id="ProtNLM"/>
    </source>
</evidence>
<dbReference type="InterPro" id="IPR014509">
    <property type="entry name" value="YjdF-like"/>
</dbReference>
<sequence>MDRTHRNTLLRGVDIIADLLRLVSLAGIPLAWVLYSWSSALVFVIVSVILIVPRATALPRPVDLAVAVTWLLAGWANVAGWYLLLDWIDIPIHIITPAATAAALYLLLVRVELVPPLQERQVRNPALILLTFALGAAIAVLWEFYEWLRYPDPQGSPFVGYADTIGDLFNGCIGSVVAGIGLAVWAWFGWGTRRIPLRGIASRARVGDA</sequence>
<dbReference type="Pfam" id="PF09997">
    <property type="entry name" value="DUF2238"/>
    <property type="match status" value="1"/>
</dbReference>
<name>A0AAE3Z7R7_9ACTN</name>
<keyword evidence="1" id="KW-0472">Membrane</keyword>
<proteinExistence type="predicted"/>
<feature type="transmembrane region" description="Helical" evidence="1">
    <location>
        <begin position="168"/>
        <end position="188"/>
    </location>
</feature>
<feature type="transmembrane region" description="Helical" evidence="1">
    <location>
        <begin position="126"/>
        <end position="148"/>
    </location>
</feature>
<feature type="transmembrane region" description="Helical" evidence="1">
    <location>
        <begin position="30"/>
        <end position="52"/>
    </location>
</feature>
<protein>
    <recommendedName>
        <fullName evidence="4">DUF2238 domain-containing protein</fullName>
    </recommendedName>
</protein>
<keyword evidence="1" id="KW-0812">Transmembrane</keyword>
<dbReference type="RefSeq" id="WP_310267723.1">
    <property type="nucleotide sequence ID" value="NZ_JAVDXW010000001.1"/>
</dbReference>
<keyword evidence="1" id="KW-1133">Transmembrane helix</keyword>
<gene>
    <name evidence="2" type="ORF">JOF55_000067</name>
</gene>
<evidence type="ECO:0000313" key="3">
    <source>
        <dbReference type="Proteomes" id="UP001180845"/>
    </source>
</evidence>
<comment type="caution">
    <text evidence="2">The sequence shown here is derived from an EMBL/GenBank/DDBJ whole genome shotgun (WGS) entry which is preliminary data.</text>
</comment>
<dbReference type="EMBL" id="JAVDXW010000001">
    <property type="protein sequence ID" value="MDR7299886.1"/>
    <property type="molecule type" value="Genomic_DNA"/>
</dbReference>
<evidence type="ECO:0000313" key="2">
    <source>
        <dbReference type="EMBL" id="MDR7299886.1"/>
    </source>
</evidence>